<evidence type="ECO:0000313" key="17">
    <source>
        <dbReference type="EMBL" id="EMD35455.1"/>
    </source>
</evidence>
<dbReference type="InterPro" id="IPR036026">
    <property type="entry name" value="Seven-hairpin_glycosidases"/>
</dbReference>
<evidence type="ECO:0000256" key="9">
    <source>
        <dbReference type="ARBA" id="ARBA00047669"/>
    </source>
</evidence>
<dbReference type="PRINTS" id="PR00747">
    <property type="entry name" value="GLYHDRLASE47"/>
</dbReference>
<comment type="similarity">
    <text evidence="3 14">Belongs to the glycosyl hydrolase 47 family.</text>
</comment>
<dbReference type="EMBL" id="KB445800">
    <property type="protein sequence ID" value="EMD35455.1"/>
    <property type="molecule type" value="Genomic_DNA"/>
</dbReference>
<protein>
    <recommendedName>
        <fullName evidence="14">alpha-1,2-Mannosidase</fullName>
        <ecNumber evidence="14">3.2.1.-</ecNumber>
    </recommendedName>
</protein>
<evidence type="ECO:0000256" key="15">
    <source>
        <dbReference type="SAM" id="MobiDB-lite"/>
    </source>
</evidence>
<feature type="binding site" evidence="12">
    <location>
        <position position="492"/>
    </location>
    <ligand>
        <name>Ca(2+)</name>
        <dbReference type="ChEBI" id="CHEBI:29108"/>
    </ligand>
</feature>
<evidence type="ECO:0000256" key="5">
    <source>
        <dbReference type="ARBA" id="ARBA00022801"/>
    </source>
</evidence>
<dbReference type="Pfam" id="PF01532">
    <property type="entry name" value="Glyco_hydro_47"/>
    <property type="match status" value="1"/>
</dbReference>
<evidence type="ECO:0000256" key="4">
    <source>
        <dbReference type="ARBA" id="ARBA00022729"/>
    </source>
</evidence>
<dbReference type="PANTHER" id="PTHR11742:SF101">
    <property type="entry name" value="MANNOSYL-OLIGOSACCHARIDE ALPHA-1,2-MANNOSIDASE 1B"/>
    <property type="match status" value="1"/>
</dbReference>
<dbReference type="EC" id="3.2.1.-" evidence="14"/>
<dbReference type="InterPro" id="IPR001382">
    <property type="entry name" value="Glyco_hydro_47"/>
</dbReference>
<gene>
    <name evidence="17" type="ORF">CERSUDRAFT_85426</name>
</gene>
<evidence type="ECO:0000256" key="2">
    <source>
        <dbReference type="ARBA" id="ARBA00004922"/>
    </source>
</evidence>
<dbReference type="GO" id="GO:0036503">
    <property type="term" value="P:ERAD pathway"/>
    <property type="evidence" value="ECO:0007669"/>
    <property type="project" value="UniProtKB-ARBA"/>
</dbReference>
<evidence type="ECO:0000313" key="18">
    <source>
        <dbReference type="Proteomes" id="UP000016930"/>
    </source>
</evidence>
<comment type="catalytic activity">
    <reaction evidence="9">
        <text>N(4)-(alpha-D-Man-(1-&gt;2)-alpha-D-Man-(1-&gt;2)-alpha-D-Man-(1-&gt;3)-[alpha-D-Man-(1-&gt;3)-[alpha-D-Man-(1-&gt;2)-alpha-D-Man-(1-&gt;6)]-alpha-D-Man-(1-&gt;6)]-beta-D-Man-(1-&gt;4)-beta-D-GlcNAc-(1-&gt;4)-beta-D-GlcNAc)-L-asparaginyl-[protein] (N-glucan mannose isomer 8A1,2,3B1,3) + 3 H2O = N(4)-(alpha-D-Man-(1-&gt;3)-[alpha-D-Man-(1-&gt;3)-[alpha-D-Man-(1-&gt;6)]-alpha-D-Man-(1-&gt;6)]-beta-D-Man-(1-&gt;4)-beta-D-GlcNAc-(1-&gt;4)-beta-D-GlcNAc)-L-asparaginyl-[protein] (N-glucan mannose isomer 5A1,2) + 3 beta-D-mannose</text>
        <dbReference type="Rhea" id="RHEA:56028"/>
        <dbReference type="Rhea" id="RHEA-COMP:14358"/>
        <dbReference type="Rhea" id="RHEA-COMP:14367"/>
        <dbReference type="ChEBI" id="CHEBI:15377"/>
        <dbReference type="ChEBI" id="CHEBI:28563"/>
        <dbReference type="ChEBI" id="CHEBI:59087"/>
        <dbReference type="ChEBI" id="CHEBI:60628"/>
        <dbReference type="EC" id="3.2.1.113"/>
    </reaction>
</comment>
<organism evidence="17 18">
    <name type="scientific">Ceriporiopsis subvermispora (strain B)</name>
    <name type="common">White-rot fungus</name>
    <name type="synonym">Gelatoporia subvermispora</name>
    <dbReference type="NCBI Taxonomy" id="914234"/>
    <lineage>
        <taxon>Eukaryota</taxon>
        <taxon>Fungi</taxon>
        <taxon>Dikarya</taxon>
        <taxon>Basidiomycota</taxon>
        <taxon>Agaricomycotina</taxon>
        <taxon>Agaricomycetes</taxon>
        <taxon>Polyporales</taxon>
        <taxon>Gelatoporiaceae</taxon>
        <taxon>Gelatoporia</taxon>
    </lineage>
</organism>
<sequence>MAPGLVRTLALAAACSLNVVAAAPGITVQVPGLVVPSSQASNKQKVVDVFTTSWNAYKEYAYGHDDLTPISMSFVDSYGGWGASIVDALDTAFLMGETSIFEEAVQWSTSVDYNISNNAQVSVFETTIRYIGAMLVAYQLSDEKYPELVSKSVEVANKLSLAFDGSSPIHWGYVDFNDSVPITGATSNIAEQGTLTMEWVTLSNLTGNQTYADLALGAVLHITNLSAPLPGLPAQGIDPATGDPVGAYVTWGGGSDSYFEYLIKYARLSNTDDNIFADTWATAVDTSIQVLARKSTVGDWQFLADWDTGTIIHIDSHLECYSAGNWLLGGKLLKNETIVNFALSHNDACWNTYASTATGIGPEAIAYFSSDGNYTSVSPSSGDIAFYERNGFFIQPGSEYYYMRPEVLESNFYAWRITGDTKYLERAASALEAFEVYLAAPVAYAPIDDVDATDSAFMDDMQSFWFAEVLKYLYLTFDDPSNISLDEYVFNTEGHPFKAPPAKSSYGSGKLTHPPGPFQVNPGTLPQVSPLPRLSSNLNQPGP</sequence>
<evidence type="ECO:0000256" key="13">
    <source>
        <dbReference type="PIRSR" id="PIRSR601382-3"/>
    </source>
</evidence>
<evidence type="ECO:0000256" key="1">
    <source>
        <dbReference type="ARBA" id="ARBA00001913"/>
    </source>
</evidence>
<comment type="pathway">
    <text evidence="2">Protein modification; protein glycosylation.</text>
</comment>
<evidence type="ECO:0000256" key="12">
    <source>
        <dbReference type="PIRSR" id="PIRSR601382-2"/>
    </source>
</evidence>
<keyword evidence="4 16" id="KW-0732">Signal</keyword>
<evidence type="ECO:0000256" key="6">
    <source>
        <dbReference type="ARBA" id="ARBA00023157"/>
    </source>
</evidence>
<proteinExistence type="inferred from homology"/>
<keyword evidence="12" id="KW-0106">Calcium</keyword>
<feature type="active site" evidence="11">
    <location>
        <position position="256"/>
    </location>
</feature>
<evidence type="ECO:0000256" key="11">
    <source>
        <dbReference type="PIRSR" id="PIRSR601382-1"/>
    </source>
</evidence>
<reference evidence="17 18" key="1">
    <citation type="journal article" date="2012" name="Proc. Natl. Acad. Sci. U.S.A.">
        <title>Comparative genomics of Ceriporiopsis subvermispora and Phanerochaete chrysosporium provide insight into selective ligninolysis.</title>
        <authorList>
            <person name="Fernandez-Fueyo E."/>
            <person name="Ruiz-Duenas F.J."/>
            <person name="Ferreira P."/>
            <person name="Floudas D."/>
            <person name="Hibbett D.S."/>
            <person name="Canessa P."/>
            <person name="Larrondo L.F."/>
            <person name="James T.Y."/>
            <person name="Seelenfreund D."/>
            <person name="Lobos S."/>
            <person name="Polanco R."/>
            <person name="Tello M."/>
            <person name="Honda Y."/>
            <person name="Watanabe T."/>
            <person name="Watanabe T."/>
            <person name="Ryu J.S."/>
            <person name="Kubicek C.P."/>
            <person name="Schmoll M."/>
            <person name="Gaskell J."/>
            <person name="Hammel K.E."/>
            <person name="St John F.J."/>
            <person name="Vanden Wymelenberg A."/>
            <person name="Sabat G."/>
            <person name="Splinter BonDurant S."/>
            <person name="Syed K."/>
            <person name="Yadav J.S."/>
            <person name="Doddapaneni H."/>
            <person name="Subramanian V."/>
            <person name="Lavin J.L."/>
            <person name="Oguiza J.A."/>
            <person name="Perez G."/>
            <person name="Pisabarro A.G."/>
            <person name="Ramirez L."/>
            <person name="Santoyo F."/>
            <person name="Master E."/>
            <person name="Coutinho P.M."/>
            <person name="Henrissat B."/>
            <person name="Lombard V."/>
            <person name="Magnuson J.K."/>
            <person name="Kuees U."/>
            <person name="Hori C."/>
            <person name="Igarashi K."/>
            <person name="Samejima M."/>
            <person name="Held B.W."/>
            <person name="Barry K.W."/>
            <person name="LaButti K.M."/>
            <person name="Lapidus A."/>
            <person name="Lindquist E.A."/>
            <person name="Lucas S.M."/>
            <person name="Riley R."/>
            <person name="Salamov A.A."/>
            <person name="Hoffmeister D."/>
            <person name="Schwenk D."/>
            <person name="Hadar Y."/>
            <person name="Yarden O."/>
            <person name="de Vries R.P."/>
            <person name="Wiebenga A."/>
            <person name="Stenlid J."/>
            <person name="Eastwood D."/>
            <person name="Grigoriev I.V."/>
            <person name="Berka R.M."/>
            <person name="Blanchette R.A."/>
            <person name="Kersten P."/>
            <person name="Martinez A.T."/>
            <person name="Vicuna R."/>
            <person name="Cullen D."/>
        </authorList>
    </citation>
    <scope>NUCLEOTIDE SEQUENCE [LARGE SCALE GENOMIC DNA]</scope>
    <source>
        <strain evidence="17 18">B</strain>
    </source>
</reference>
<evidence type="ECO:0000256" key="3">
    <source>
        <dbReference type="ARBA" id="ARBA00007658"/>
    </source>
</evidence>
<dbReference type="GO" id="GO:0005975">
    <property type="term" value="P:carbohydrate metabolic process"/>
    <property type="evidence" value="ECO:0007669"/>
    <property type="project" value="InterPro"/>
</dbReference>
<name>M2QTR3_CERS8</name>
<accession>M2QTR3</accession>
<dbReference type="HOGENOM" id="CLU_003818_0_2_1"/>
<feature type="disulfide bond" evidence="13">
    <location>
        <begin position="320"/>
        <end position="349"/>
    </location>
</feature>
<evidence type="ECO:0000256" key="10">
    <source>
        <dbReference type="ARBA" id="ARBA00048605"/>
    </source>
</evidence>
<feature type="region of interest" description="Disordered" evidence="15">
    <location>
        <begin position="500"/>
        <end position="543"/>
    </location>
</feature>
<keyword evidence="5 14" id="KW-0378">Hydrolase</keyword>
<dbReference type="STRING" id="914234.M2QTR3"/>
<dbReference type="InterPro" id="IPR012341">
    <property type="entry name" value="6hp_glycosidase-like_sf"/>
</dbReference>
<dbReference type="PANTHER" id="PTHR11742">
    <property type="entry name" value="MANNOSYL-OLIGOSACCHARIDE ALPHA-1,2-MANNOSIDASE-RELATED"/>
    <property type="match status" value="1"/>
</dbReference>
<feature type="active site" description="Proton donor" evidence="11">
    <location>
        <position position="363"/>
    </location>
</feature>
<dbReference type="GO" id="GO:0005509">
    <property type="term" value="F:calcium ion binding"/>
    <property type="evidence" value="ECO:0007669"/>
    <property type="project" value="InterPro"/>
</dbReference>
<feature type="active site" evidence="11">
    <location>
        <position position="406"/>
    </location>
</feature>
<feature type="active site" description="Proton donor" evidence="11">
    <location>
        <position position="125"/>
    </location>
</feature>
<feature type="signal peptide" evidence="16">
    <location>
        <begin position="1"/>
        <end position="22"/>
    </location>
</feature>
<evidence type="ECO:0000256" key="16">
    <source>
        <dbReference type="SAM" id="SignalP"/>
    </source>
</evidence>
<dbReference type="GO" id="GO:0005783">
    <property type="term" value="C:endoplasmic reticulum"/>
    <property type="evidence" value="ECO:0007669"/>
    <property type="project" value="TreeGrafter"/>
</dbReference>
<keyword evidence="18" id="KW-1185">Reference proteome</keyword>
<dbReference type="GO" id="GO:0004571">
    <property type="term" value="F:mannosyl-oligosaccharide 1,2-alpha-mannosidase activity"/>
    <property type="evidence" value="ECO:0007669"/>
    <property type="project" value="UniProtKB-EC"/>
</dbReference>
<feature type="chain" id="PRO_5004024266" description="alpha-1,2-Mannosidase" evidence="16">
    <location>
        <begin position="23"/>
        <end position="543"/>
    </location>
</feature>
<dbReference type="OrthoDB" id="8118055at2759"/>
<keyword evidence="7" id="KW-0325">Glycoprotein</keyword>
<comment type="cofactor">
    <cofactor evidence="1 12">
        <name>Ca(2+)</name>
        <dbReference type="ChEBI" id="CHEBI:29108"/>
    </cofactor>
</comment>
<dbReference type="SUPFAM" id="SSF48225">
    <property type="entry name" value="Seven-hairpin glycosidases"/>
    <property type="match status" value="1"/>
</dbReference>
<keyword evidence="8 14" id="KW-0326">Glycosidase</keyword>
<dbReference type="Proteomes" id="UP000016930">
    <property type="component" value="Unassembled WGS sequence"/>
</dbReference>
<feature type="compositionally biased region" description="Polar residues" evidence="15">
    <location>
        <begin position="534"/>
        <end position="543"/>
    </location>
</feature>
<evidence type="ECO:0000256" key="8">
    <source>
        <dbReference type="ARBA" id="ARBA00023295"/>
    </source>
</evidence>
<evidence type="ECO:0000256" key="14">
    <source>
        <dbReference type="RuleBase" id="RU361193"/>
    </source>
</evidence>
<keyword evidence="6 13" id="KW-1015">Disulfide bond</keyword>
<dbReference type="GO" id="GO:0016020">
    <property type="term" value="C:membrane"/>
    <property type="evidence" value="ECO:0007669"/>
    <property type="project" value="InterPro"/>
</dbReference>
<comment type="catalytic activity">
    <reaction evidence="10">
        <text>N(4)-(alpha-D-Man-(1-&gt;2)-alpha-D-Man-(1-&gt;2)-alpha-D-Man-(1-&gt;3)-[alpha-D-Man-(1-&gt;2)-alpha-D-Man-(1-&gt;3)-[alpha-D-Man-(1-&gt;2)-alpha-D-Man-(1-&gt;6)]-alpha-D-Man-(1-&gt;6)]-beta-D-Man-(1-&gt;4)-beta-D-GlcNAc-(1-&gt;4)-beta-D-GlcNAc)-L-asparaginyl-[protein] (N-glucan mannose isomer 9A1,2,3B1,2,3) + 4 H2O = N(4)-(alpha-D-Man-(1-&gt;3)-[alpha-D-Man-(1-&gt;3)-[alpha-D-Man-(1-&gt;6)]-alpha-D-Man-(1-&gt;6)]-beta-D-Man-(1-&gt;4)-beta-D-GlcNAc-(1-&gt;4)-beta-D-GlcNAc)-L-asparaginyl-[protein] (N-glucan mannose isomer 5A1,2) + 4 beta-D-mannose</text>
        <dbReference type="Rhea" id="RHEA:56008"/>
        <dbReference type="Rhea" id="RHEA-COMP:14356"/>
        <dbReference type="Rhea" id="RHEA-COMP:14367"/>
        <dbReference type="ChEBI" id="CHEBI:15377"/>
        <dbReference type="ChEBI" id="CHEBI:28563"/>
        <dbReference type="ChEBI" id="CHEBI:59087"/>
        <dbReference type="ChEBI" id="CHEBI:139493"/>
        <dbReference type="EC" id="3.2.1.113"/>
    </reaction>
</comment>
<keyword evidence="12" id="KW-0479">Metal-binding</keyword>
<dbReference type="Gene3D" id="1.50.10.10">
    <property type="match status" value="1"/>
</dbReference>
<evidence type="ECO:0000256" key="7">
    <source>
        <dbReference type="ARBA" id="ARBA00023180"/>
    </source>
</evidence>
<dbReference type="AlphaFoldDB" id="M2QTR3"/>
<dbReference type="InterPro" id="IPR050749">
    <property type="entry name" value="Glycosyl_Hydrolase_47"/>
</dbReference>